<feature type="transmembrane region" description="Helical" evidence="4">
    <location>
        <begin position="37"/>
        <end position="59"/>
    </location>
</feature>
<dbReference type="AlphaFoldDB" id="A0AB33VJM8"/>
<evidence type="ECO:0000256" key="4">
    <source>
        <dbReference type="SAM" id="Phobius"/>
    </source>
</evidence>
<dbReference type="SUPFAM" id="SSF54523">
    <property type="entry name" value="Pili subunits"/>
    <property type="match status" value="1"/>
</dbReference>
<keyword evidence="4" id="KW-0812">Transmembrane</keyword>
<dbReference type="PANTHER" id="PTHR30093">
    <property type="entry name" value="GENERAL SECRETION PATHWAY PROTEIN G"/>
    <property type="match status" value="1"/>
</dbReference>
<dbReference type="InterPro" id="IPR012902">
    <property type="entry name" value="N_methyl_site"/>
</dbReference>
<dbReference type="Pfam" id="PF00114">
    <property type="entry name" value="Pilin"/>
    <property type="match status" value="1"/>
</dbReference>
<keyword evidence="4" id="KW-1133">Transmembrane helix</keyword>
<sequence>MVRAVFVPQTISIDRFRGEIMASKHCRNRRRSQRGFTLIELMIVVAIIGILAAIAVPAYQDYTIRARVVEGLSLAAQAKALVVENAANAQSSLALGSASLPASKNVSALNIDASTGEIAVVYAPAVTAGGANTLVLTPYSGSSSALANLHAGSAPPAMVLWVCAAAGKAMPVTTVTQNTTATLPPKYAPAECR</sequence>
<comment type="similarity">
    <text evidence="1 3">Belongs to the N-Me-Phe pilin family.</text>
</comment>
<evidence type="ECO:0000256" key="1">
    <source>
        <dbReference type="ARBA" id="ARBA00005233"/>
    </source>
</evidence>
<evidence type="ECO:0000256" key="2">
    <source>
        <dbReference type="ARBA" id="ARBA00022481"/>
    </source>
</evidence>
<evidence type="ECO:0000256" key="3">
    <source>
        <dbReference type="RuleBase" id="RU000389"/>
    </source>
</evidence>
<evidence type="ECO:0000313" key="6">
    <source>
        <dbReference type="Proteomes" id="UP000005933"/>
    </source>
</evidence>
<protein>
    <submittedName>
        <fullName evidence="5">PlpA</fullName>
    </submittedName>
</protein>
<dbReference type="GO" id="GO:0009289">
    <property type="term" value="C:pilus"/>
    <property type="evidence" value="ECO:0007669"/>
    <property type="project" value="InterPro"/>
</dbReference>
<dbReference type="EMBL" id="AAKL01000004">
    <property type="protein sequence ID" value="EAP74397.1"/>
    <property type="molecule type" value="Genomic_DNA"/>
</dbReference>
<organism evidence="5 6">
    <name type="scientific">Ralstonia solanacearum (strain UW551)</name>
    <dbReference type="NCBI Taxonomy" id="342110"/>
    <lineage>
        <taxon>Bacteria</taxon>
        <taxon>Pseudomonadati</taxon>
        <taxon>Pseudomonadota</taxon>
        <taxon>Betaproteobacteria</taxon>
        <taxon>Burkholderiales</taxon>
        <taxon>Burkholderiaceae</taxon>
        <taxon>Ralstonia</taxon>
        <taxon>Ralstonia solanacearum species complex</taxon>
    </lineage>
</organism>
<dbReference type="Gene3D" id="3.30.700.10">
    <property type="entry name" value="Glycoprotein, Type 4 Pilin"/>
    <property type="match status" value="1"/>
</dbReference>
<dbReference type="InterPro" id="IPR001082">
    <property type="entry name" value="Pilin"/>
</dbReference>
<gene>
    <name evidence="5" type="primary">plpA</name>
    <name evidence="5" type="ORF">RRSL_04120</name>
</gene>
<evidence type="ECO:0000313" key="5">
    <source>
        <dbReference type="EMBL" id="EAP74397.1"/>
    </source>
</evidence>
<reference evidence="5 6" key="1">
    <citation type="journal article" date="2006" name="Mol. Plant Microbe Interact.">
        <title>Identification of open reading frames unique to a select agent: Ralstonia solanacearum race 3 biovar 2.</title>
        <authorList>
            <person name="Gabriel D.W."/>
            <person name="Allen C."/>
            <person name="Schell M."/>
            <person name="Denny T.P."/>
            <person name="Greenberg J.T."/>
            <person name="Duan Y.P."/>
            <person name="Flores-Cruz Z."/>
            <person name="Huang Q."/>
            <person name="Clifford J.M."/>
            <person name="Presting G."/>
            <person name="Gonzalez E.T."/>
            <person name="Reddy J."/>
            <person name="Elphinstone J."/>
            <person name="Swanson J."/>
            <person name="Yao J."/>
            <person name="Mulholland V."/>
            <person name="Liu L."/>
            <person name="Farmerie W."/>
            <person name="Patnaikuni M."/>
            <person name="Balogh B."/>
            <person name="Norman D."/>
            <person name="Alvarez A."/>
            <person name="Castillo J.A."/>
            <person name="Jones J."/>
            <person name="Saddler G."/>
            <person name="Walunas T."/>
            <person name="Zhukov A."/>
            <person name="Mikhailova N."/>
        </authorList>
    </citation>
    <scope>NUCLEOTIDE SEQUENCE [LARGE SCALE GENOMIC DNA]</scope>
    <source>
        <strain evidence="5 6">UW551</strain>
    </source>
</reference>
<dbReference type="Proteomes" id="UP000005933">
    <property type="component" value="Unassembled WGS sequence"/>
</dbReference>
<name>A0AB33VJM8_RALSU</name>
<proteinExistence type="inferred from homology"/>
<keyword evidence="2" id="KW-0488">Methylation</keyword>
<dbReference type="InterPro" id="IPR045584">
    <property type="entry name" value="Pilin-like"/>
</dbReference>
<keyword evidence="4" id="KW-0472">Membrane</keyword>
<dbReference type="Pfam" id="PF07963">
    <property type="entry name" value="N_methyl"/>
    <property type="match status" value="1"/>
</dbReference>
<dbReference type="PANTHER" id="PTHR30093:SF34">
    <property type="entry name" value="PREPILIN PEPTIDASE-DEPENDENT PROTEIN D"/>
    <property type="match status" value="1"/>
</dbReference>
<accession>A0AB33VJM8</accession>
<keyword evidence="3" id="KW-0281">Fimbrium</keyword>
<comment type="caution">
    <text evidence="5">The sequence shown here is derived from an EMBL/GenBank/DDBJ whole genome shotgun (WGS) entry which is preliminary data.</text>
</comment>
<dbReference type="GO" id="GO:0007155">
    <property type="term" value="P:cell adhesion"/>
    <property type="evidence" value="ECO:0007669"/>
    <property type="project" value="InterPro"/>
</dbReference>
<dbReference type="NCBIfam" id="TIGR02532">
    <property type="entry name" value="IV_pilin_GFxxxE"/>
    <property type="match status" value="1"/>
</dbReference>
<dbReference type="PROSITE" id="PS00409">
    <property type="entry name" value="PROKAR_NTER_METHYL"/>
    <property type="match status" value="1"/>
</dbReference>